<evidence type="ECO:0000313" key="2">
    <source>
        <dbReference type="EMBL" id="CAH0731036.1"/>
    </source>
</evidence>
<evidence type="ECO:0000313" key="3">
    <source>
        <dbReference type="Proteomes" id="UP000838878"/>
    </source>
</evidence>
<organism evidence="2 3">
    <name type="scientific">Brenthis ino</name>
    <name type="common">lesser marbled fritillary</name>
    <dbReference type="NCBI Taxonomy" id="405034"/>
    <lineage>
        <taxon>Eukaryota</taxon>
        <taxon>Metazoa</taxon>
        <taxon>Ecdysozoa</taxon>
        <taxon>Arthropoda</taxon>
        <taxon>Hexapoda</taxon>
        <taxon>Insecta</taxon>
        <taxon>Pterygota</taxon>
        <taxon>Neoptera</taxon>
        <taxon>Endopterygota</taxon>
        <taxon>Lepidoptera</taxon>
        <taxon>Glossata</taxon>
        <taxon>Ditrysia</taxon>
        <taxon>Papilionoidea</taxon>
        <taxon>Nymphalidae</taxon>
        <taxon>Heliconiinae</taxon>
        <taxon>Argynnini</taxon>
        <taxon>Brenthis</taxon>
    </lineage>
</organism>
<sequence length="1261" mass="144178">MIKELFPVIGDRAIFTKNLENWVKLAQSQQTDKENLLLDLDTTREVNIDVLSDKHRDPFSSISNIEMFQLDNENKTCESIVLTSSPIASTSKDDSLWDLQNSCTIESTVNHRTEVFQCKKLLDILQSSVDGRLLLSLHQEDGLLNSSSRRKLCNIIIKYLLGDDPKMATIPSAILCDMAFQIKEIFKKENISTYFIPYINNKKLNIKRCAKGKLYDCLHNRKREYRLAQKKLSSSFTSTDAASNEGGKRVETLDVSDDVAWIKSSTEPWKILELKWKNTINFRQEEAKKLTISQYMALYPGLKKPTGYHLLCIDFDALYPDAKDNLYKYFVLSKKAIFELANKKYITNKGMQETIMSITNVLEEQNQEGSSEEVENISAFMLLPLLAGLPIQKKSKKNCWRPSRQECQDGFITHVSRQMDLQETIKKRNEKYFNYEKDRNTMMHNLSDNYVSLNSLNSLNTIQNASYHGLPTVIETSSAQSETDSTDSLVKFTAALYGNTLIPRNVVQFVISNVTNMVSNSVIKPLQEILSEFQVQSQGQMSIEISERLRSHLNAFSNSMNDVRTEHTRFLLFKNLGTYIEPTEYIIGQRIEGSHANNNFRLNPIPATGQSISVRLVLKRFFELNNNMFKETIQCYNEYLASSNSDIIQNIVQGSVWQNKLNSFNGKIVLPLALYFDDYELDNPLGSHAGVHKLGAVYISVLCLPPKYLSKLRNIFLALLFHSSDRQKFGNRLTFAPVISELNFLSQHGIELNFPNELPLKVYFELAVILGDNLGIHSLIGFSESFSGNFPCRICKIHKKNLKYAHECDHELYRTMEQYLTDLDIRDVTTTGIKEECVWHDVDGFSVIDNVGVDIMHDLLEGVCKYDLSFLLHTYIFELKLFTIETLNNRLISFDYGPDRDNQPPCVLPDHIRKQAIKMSASEMLCFVRYFGLLLGDLIPSDDPLWELYLCLRKIFDIVTSTHLQRGMFDLLQCLVSEHHKLYIFLSKKSLTPKFHFLTHYQCMLKKFGPLVSIWSMRFEAKHRISKLSANVSSNRRNICKSLAIRHQLKLNDSFLNDNNVGKEYGHKKLVSHKVRQKIINCLNLNDVSIEKCNWLIINGTKYRSNVMLTLDVVDGMPKFGLIENIFVHIDDIIFEVGSPEPPAASTVGLLPETVSPTQIEVVQVESIIQEWSGPAEGQSTSFKVVEASATSPTPHHAQSPQRHSGSRRAIRERRRLLNSPTPAPPHSARRTPRRHYNATEHFFIVTSTGGIWRQSLSLST</sequence>
<proteinExistence type="predicted"/>
<dbReference type="AlphaFoldDB" id="A0A8J9YKD0"/>
<dbReference type="EMBL" id="OV170229">
    <property type="protein sequence ID" value="CAH0731036.1"/>
    <property type="molecule type" value="Genomic_DNA"/>
</dbReference>
<dbReference type="PANTHER" id="PTHR31912:SF34">
    <property type="entry name" value="NOTOCHORD-RELATED PROTEIN"/>
    <property type="match status" value="1"/>
</dbReference>
<name>A0A8J9YKD0_9NEOP</name>
<feature type="compositionally biased region" description="Polar residues" evidence="1">
    <location>
        <begin position="1178"/>
        <end position="1202"/>
    </location>
</feature>
<dbReference type="Proteomes" id="UP000838878">
    <property type="component" value="Chromosome 9"/>
</dbReference>
<keyword evidence="3" id="KW-1185">Reference proteome</keyword>
<protein>
    <submittedName>
        <fullName evidence="2">Uncharacterized protein</fullName>
    </submittedName>
</protein>
<accession>A0A8J9YKD0</accession>
<gene>
    <name evidence="2" type="ORF">BINO364_LOCUS15949</name>
</gene>
<feature type="compositionally biased region" description="Basic residues" evidence="1">
    <location>
        <begin position="1205"/>
        <end position="1217"/>
    </location>
</feature>
<dbReference type="PANTHER" id="PTHR31912">
    <property type="entry name" value="IP13529P"/>
    <property type="match status" value="1"/>
</dbReference>
<dbReference type="OrthoDB" id="10048659at2759"/>
<feature type="region of interest" description="Disordered" evidence="1">
    <location>
        <begin position="1173"/>
        <end position="1236"/>
    </location>
</feature>
<reference evidence="2" key="1">
    <citation type="submission" date="2021-12" db="EMBL/GenBank/DDBJ databases">
        <authorList>
            <person name="Martin H S."/>
        </authorList>
    </citation>
    <scope>NUCLEOTIDE SEQUENCE</scope>
</reference>
<feature type="non-terminal residue" evidence="2">
    <location>
        <position position="1261"/>
    </location>
</feature>
<evidence type="ECO:0000256" key="1">
    <source>
        <dbReference type="SAM" id="MobiDB-lite"/>
    </source>
</evidence>